<dbReference type="RefSeq" id="WP_148599169.1">
    <property type="nucleotide sequence ID" value="NZ_CP042998.1"/>
</dbReference>
<dbReference type="OrthoDB" id="234165at2"/>
<proteinExistence type="predicted"/>
<name>A0A5B9WH73_9BACT</name>
<protein>
    <submittedName>
        <fullName evidence="1">Uncharacterized protein</fullName>
    </submittedName>
</protein>
<dbReference type="EMBL" id="CP042998">
    <property type="protein sequence ID" value="QEH39281.1"/>
    <property type="molecule type" value="Genomic_DNA"/>
</dbReference>
<dbReference type="SUPFAM" id="SSF53448">
    <property type="entry name" value="Nucleotide-diphospho-sugar transferases"/>
    <property type="match status" value="1"/>
</dbReference>
<keyword evidence="1" id="KW-0614">Plasmid</keyword>
<evidence type="ECO:0000313" key="1">
    <source>
        <dbReference type="EMBL" id="QEH39281.1"/>
    </source>
</evidence>
<dbReference type="KEGG" id="agv:OJF2_78960"/>
<dbReference type="AlphaFoldDB" id="A0A5B9WH73"/>
<reference evidence="1 2" key="1">
    <citation type="submission" date="2019-08" db="EMBL/GenBank/DDBJ databases">
        <title>Deep-cultivation of Planctomycetes and their phenomic and genomic characterization uncovers novel biology.</title>
        <authorList>
            <person name="Wiegand S."/>
            <person name="Jogler M."/>
            <person name="Boedeker C."/>
            <person name="Pinto D."/>
            <person name="Vollmers J."/>
            <person name="Rivas-Marin E."/>
            <person name="Kohn T."/>
            <person name="Peeters S.H."/>
            <person name="Heuer A."/>
            <person name="Rast P."/>
            <person name="Oberbeckmann S."/>
            <person name="Bunk B."/>
            <person name="Jeske O."/>
            <person name="Meyerdierks A."/>
            <person name="Storesund J.E."/>
            <person name="Kallscheuer N."/>
            <person name="Luecker S."/>
            <person name="Lage O.M."/>
            <person name="Pohl T."/>
            <person name="Merkel B.J."/>
            <person name="Hornburger P."/>
            <person name="Mueller R.-W."/>
            <person name="Bruemmer F."/>
            <person name="Labrenz M."/>
            <person name="Spormann A.M."/>
            <person name="Op den Camp H."/>
            <person name="Overmann J."/>
            <person name="Amann R."/>
            <person name="Jetten M.S.M."/>
            <person name="Mascher T."/>
            <person name="Medema M.H."/>
            <person name="Devos D.P."/>
            <person name="Kaster A.-K."/>
            <person name="Ovreas L."/>
            <person name="Rohde M."/>
            <person name="Galperin M.Y."/>
            <person name="Jogler C."/>
        </authorList>
    </citation>
    <scope>NUCLEOTIDE SEQUENCE [LARGE SCALE GENOMIC DNA]</scope>
    <source>
        <strain evidence="1 2">OJF2</strain>
        <plasmid evidence="2">pojf2_1</plasmid>
    </source>
</reference>
<gene>
    <name evidence="1" type="ORF">OJF2_78960</name>
</gene>
<dbReference type="Proteomes" id="UP000324233">
    <property type="component" value="Plasmid pOJF2_1"/>
</dbReference>
<dbReference type="InterPro" id="IPR029044">
    <property type="entry name" value="Nucleotide-diphossugar_trans"/>
</dbReference>
<sequence>MDVDILLLSRDDGPLRPDVLAGIEAQRGVRVHLHRLIGDRRPDDPHRFATIARARNTGRAVGSSPYVLLLDDDVVLGLRCAATLAEGLGRRPVFAALAADSANEMRTGLEHWDYPHHVSMAAAMFRRERLRQVTFRWEDGKCECRCCCEDLRREGFGIGYLREAEAWHRPSSLRAAAPAGPPSVARPPADVPALPGRVLSTFNRRHQRLFRRRFLGSFRRAGNAEAVTAVAAGLYPSEHRALAATEGVEVFPIPDDAHPSKSRLRNFRRVLECWPDQTPVAYWDAGDVVFQARVAPLWDLVRAHPDRLLVVEEVSTFRHAGAALAWLETIRDESVRRRALDLLIDRRVLNGGFAAGTARTMRRYLAAADALESGPLVGSTDFGDQTAMNVHLRSNPDDYLVIPSSWNYVLVHLPGGSYRVRPDGWTDRLDGQPLHVVHGAAGTLRDWDLVHLTS</sequence>
<evidence type="ECO:0000313" key="2">
    <source>
        <dbReference type="Proteomes" id="UP000324233"/>
    </source>
</evidence>
<geneLocation type="plasmid" evidence="2">
    <name>pojf2_1</name>
</geneLocation>
<dbReference type="Gene3D" id="3.90.550.10">
    <property type="entry name" value="Spore Coat Polysaccharide Biosynthesis Protein SpsA, Chain A"/>
    <property type="match status" value="1"/>
</dbReference>
<organism evidence="1 2">
    <name type="scientific">Aquisphaera giovannonii</name>
    <dbReference type="NCBI Taxonomy" id="406548"/>
    <lineage>
        <taxon>Bacteria</taxon>
        <taxon>Pseudomonadati</taxon>
        <taxon>Planctomycetota</taxon>
        <taxon>Planctomycetia</taxon>
        <taxon>Isosphaerales</taxon>
        <taxon>Isosphaeraceae</taxon>
        <taxon>Aquisphaera</taxon>
    </lineage>
</organism>
<accession>A0A5B9WH73</accession>
<keyword evidence="2" id="KW-1185">Reference proteome</keyword>